<feature type="transmembrane region" description="Helical" evidence="1">
    <location>
        <begin position="202"/>
        <end position="228"/>
    </location>
</feature>
<dbReference type="Proteomes" id="UP000250321">
    <property type="component" value="Unassembled WGS sequence"/>
</dbReference>
<gene>
    <name evidence="3" type="ORF">Pyn_26131</name>
</gene>
<dbReference type="InterPro" id="IPR008808">
    <property type="entry name" value="Powdery_mildew-R_dom"/>
</dbReference>
<evidence type="ECO:0000313" key="3">
    <source>
        <dbReference type="EMBL" id="PQP98225.1"/>
    </source>
</evidence>
<dbReference type="OrthoDB" id="1165011at2759"/>
<evidence type="ECO:0000259" key="2">
    <source>
        <dbReference type="PROSITE" id="PS51153"/>
    </source>
</evidence>
<comment type="caution">
    <text evidence="3">The sequence shown here is derived from an EMBL/GenBank/DDBJ whole genome shotgun (WGS) entry which is preliminary data.</text>
</comment>
<dbReference type="Pfam" id="PF05659">
    <property type="entry name" value="RPW8"/>
    <property type="match status" value="1"/>
</dbReference>
<evidence type="ECO:0000313" key="4">
    <source>
        <dbReference type="Proteomes" id="UP000250321"/>
    </source>
</evidence>
<evidence type="ECO:0000256" key="1">
    <source>
        <dbReference type="SAM" id="Phobius"/>
    </source>
</evidence>
<feature type="transmembrane region" description="Helical" evidence="1">
    <location>
        <begin position="145"/>
        <end position="164"/>
    </location>
</feature>
<organism evidence="3 4">
    <name type="scientific">Prunus yedoensis var. nudiflora</name>
    <dbReference type="NCBI Taxonomy" id="2094558"/>
    <lineage>
        <taxon>Eukaryota</taxon>
        <taxon>Viridiplantae</taxon>
        <taxon>Streptophyta</taxon>
        <taxon>Embryophyta</taxon>
        <taxon>Tracheophyta</taxon>
        <taxon>Spermatophyta</taxon>
        <taxon>Magnoliopsida</taxon>
        <taxon>eudicotyledons</taxon>
        <taxon>Gunneridae</taxon>
        <taxon>Pentapetalae</taxon>
        <taxon>rosids</taxon>
        <taxon>fabids</taxon>
        <taxon>Rosales</taxon>
        <taxon>Rosaceae</taxon>
        <taxon>Amygdaloideae</taxon>
        <taxon>Amygdaleae</taxon>
        <taxon>Prunus</taxon>
    </lineage>
</organism>
<dbReference type="PROSITE" id="PS51153">
    <property type="entry name" value="RPW8"/>
    <property type="match status" value="1"/>
</dbReference>
<keyword evidence="4" id="KW-1185">Reference proteome</keyword>
<dbReference type="STRING" id="2094558.A0A314Z8V7"/>
<dbReference type="AlphaFoldDB" id="A0A314Z8V7"/>
<keyword evidence="1" id="KW-0472">Membrane</keyword>
<name>A0A314Z8V7_PRUYE</name>
<protein>
    <recommendedName>
        <fullName evidence="2">RPW8 domain-containing protein</fullName>
    </recommendedName>
</protein>
<proteinExistence type="predicted"/>
<sequence length="230" mass="25974">MADLIAGAAVGLIFSELYKAVDNLIQKNKKFAKHLEAIKATVDSLKPMIDRMVKQNEELNFSNEETEKLKKIISAGKELVRNFSKNPKWYKNASYTKELTKLDEDLKSQLEILKVRGLSDGMETLIIVTKIEKLINHLQASLLQASWLLLVLIIFVIWVSRVMFGVPGGVRKQQLATSSASVPHDGIIFIVFGPPRLPLGYLAVWLFGRVLVIWLFAKLLCISIDWVWPA</sequence>
<keyword evidence="1" id="KW-0812">Transmembrane</keyword>
<reference evidence="3 4" key="1">
    <citation type="submission" date="2018-02" db="EMBL/GenBank/DDBJ databases">
        <title>Draft genome of wild Prunus yedoensis var. nudiflora.</title>
        <authorList>
            <person name="Baek S."/>
            <person name="Kim J.-H."/>
            <person name="Choi K."/>
            <person name="Kim G.-B."/>
            <person name="Cho A."/>
            <person name="Jang H."/>
            <person name="Shin C.-H."/>
            <person name="Yu H.-J."/>
            <person name="Mun J.-H."/>
        </authorList>
    </citation>
    <scope>NUCLEOTIDE SEQUENCE [LARGE SCALE GENOMIC DNA]</scope>
    <source>
        <strain evidence="4">cv. Jeju island</strain>
        <tissue evidence="3">Leaf</tissue>
    </source>
</reference>
<keyword evidence="1" id="KW-1133">Transmembrane helix</keyword>
<accession>A0A314Z8V7</accession>
<dbReference type="EMBL" id="PJQY01001920">
    <property type="protein sequence ID" value="PQP98225.1"/>
    <property type="molecule type" value="Genomic_DNA"/>
</dbReference>
<feature type="domain" description="RPW8" evidence="2">
    <location>
        <begin position="1"/>
        <end position="150"/>
    </location>
</feature>